<reference evidence="2 3" key="1">
    <citation type="journal article" date="2019" name="Sci. Rep.">
        <title>A multi-omics analysis of the grapevine pathogen Lasiodiplodia theobromae reveals that temperature affects the expression of virulence- and pathogenicity-related genes.</title>
        <authorList>
            <person name="Felix C."/>
            <person name="Meneses R."/>
            <person name="Goncalves M.F.M."/>
            <person name="Tilleman L."/>
            <person name="Duarte A.S."/>
            <person name="Jorrin-Novo J.V."/>
            <person name="Van de Peer Y."/>
            <person name="Deforce D."/>
            <person name="Van Nieuwerburgh F."/>
            <person name="Esteves A.C."/>
            <person name="Alves A."/>
        </authorList>
    </citation>
    <scope>NUCLEOTIDE SEQUENCE [LARGE SCALE GENOMIC DNA]</scope>
    <source>
        <strain evidence="2 3">LA-SOL3</strain>
    </source>
</reference>
<keyword evidence="3" id="KW-1185">Reference proteome</keyword>
<gene>
    <name evidence="2" type="ORF">DBV05_g6142</name>
</gene>
<comment type="caution">
    <text evidence="2">The sequence shown here is derived from an EMBL/GenBank/DDBJ whole genome shotgun (WGS) entry which is preliminary data.</text>
</comment>
<dbReference type="OrthoDB" id="2501761at2759"/>
<name>A0A5N5DCN5_9PEZI</name>
<evidence type="ECO:0000313" key="2">
    <source>
        <dbReference type="EMBL" id="KAB2575190.1"/>
    </source>
</evidence>
<sequence>MLISISGLDNFCNAGQPCLPITLPAWYLMVAIQNWNSYMNSLNTAIIFASSILSMKLPSIVSDFYPDPDDNVTPLQNIVRMFSTVLSIVPFTGPVSTAAGAASTGLSFLAGQMHAPEPTDKFMAWSNVGNSLSEVVQLYQQAVSDSIQATIDAQLNATNGVNSVVAGGRFLGVSQNFTQADLQDQVTSVIETFAIGLTLQARKVFIYRDSYSGDSECRTPYLGGWTEYCVIDAGGGGAVYYTLLSIDSNGNSNPELDAADIMVNKYGLVQSQFLEIPTHCFDQNNKTQLAFPFQGDALPLSAWDPFIDGLLEEIERLKRQNASVTPQSHATAPSLVPETVLPPGTTEHDGIALNPTLNAKPWFDSVNVFRTPILIGEAADNAFATRFRQAISDPQAPEPTHLLRINYITDEPLMNLAGFEVAWPSPSRARFLIGAALNYVSRCYCLVRRSSIMEDLEQSIRDPTWGNPLLHCKFWALFAVGELCSTRSVGTQGFPGIAFFS</sequence>
<dbReference type="AlphaFoldDB" id="A0A5N5DCN5"/>
<evidence type="ECO:0000313" key="3">
    <source>
        <dbReference type="Proteomes" id="UP000325902"/>
    </source>
</evidence>
<proteinExistence type="predicted"/>
<accession>A0A5N5DCN5</accession>
<protein>
    <recommendedName>
        <fullName evidence="1">DUF7872 domain-containing protein</fullName>
    </recommendedName>
</protein>
<dbReference type="Pfam" id="PF25278">
    <property type="entry name" value="DUF7872"/>
    <property type="match status" value="1"/>
</dbReference>
<feature type="domain" description="DUF7872" evidence="1">
    <location>
        <begin position="117"/>
        <end position="287"/>
    </location>
</feature>
<dbReference type="PANTHER" id="PTHR33339:SF1">
    <property type="entry name" value="LYSM DOMAIN-CONTAINING PROTEIN"/>
    <property type="match status" value="1"/>
</dbReference>
<dbReference type="EMBL" id="VCHE01000035">
    <property type="protein sequence ID" value="KAB2575190.1"/>
    <property type="molecule type" value="Genomic_DNA"/>
</dbReference>
<evidence type="ECO:0000259" key="1">
    <source>
        <dbReference type="Pfam" id="PF25278"/>
    </source>
</evidence>
<organism evidence="2 3">
    <name type="scientific">Lasiodiplodia theobromae</name>
    <dbReference type="NCBI Taxonomy" id="45133"/>
    <lineage>
        <taxon>Eukaryota</taxon>
        <taxon>Fungi</taxon>
        <taxon>Dikarya</taxon>
        <taxon>Ascomycota</taxon>
        <taxon>Pezizomycotina</taxon>
        <taxon>Dothideomycetes</taxon>
        <taxon>Dothideomycetes incertae sedis</taxon>
        <taxon>Botryosphaeriales</taxon>
        <taxon>Botryosphaeriaceae</taxon>
        <taxon>Lasiodiplodia</taxon>
    </lineage>
</organism>
<dbReference type="InterPro" id="IPR057194">
    <property type="entry name" value="DUF7872"/>
</dbReference>
<dbReference type="Proteomes" id="UP000325902">
    <property type="component" value="Unassembled WGS sequence"/>
</dbReference>
<dbReference type="PANTHER" id="PTHR33339">
    <property type="entry name" value="LYSM DOMAIN-CONTAINING PROTEIN"/>
    <property type="match status" value="1"/>
</dbReference>